<evidence type="ECO:0000313" key="3">
    <source>
        <dbReference type="Proteomes" id="UP000243459"/>
    </source>
</evidence>
<proteinExistence type="predicted"/>
<feature type="compositionally biased region" description="Low complexity" evidence="1">
    <location>
        <begin position="82"/>
        <end position="91"/>
    </location>
</feature>
<protein>
    <submittedName>
        <fullName evidence="2">Uncharacterized protein</fullName>
    </submittedName>
</protein>
<name>A0A5P1FQX8_ASPOF</name>
<dbReference type="Proteomes" id="UP000243459">
    <property type="component" value="Chromosome 1"/>
</dbReference>
<accession>A0A5P1FQX8</accession>
<keyword evidence="3" id="KW-1185">Reference proteome</keyword>
<feature type="compositionally biased region" description="Polar residues" evidence="1">
    <location>
        <begin position="26"/>
        <end position="40"/>
    </location>
</feature>
<dbReference type="GO" id="GO:0003700">
    <property type="term" value="F:DNA-binding transcription factor activity"/>
    <property type="evidence" value="ECO:0007669"/>
    <property type="project" value="InterPro"/>
</dbReference>
<reference evidence="3" key="1">
    <citation type="journal article" date="2017" name="Nat. Commun.">
        <title>The asparagus genome sheds light on the origin and evolution of a young Y chromosome.</title>
        <authorList>
            <person name="Harkess A."/>
            <person name="Zhou J."/>
            <person name="Xu C."/>
            <person name="Bowers J.E."/>
            <person name="Van der Hulst R."/>
            <person name="Ayyampalayam S."/>
            <person name="Mercati F."/>
            <person name="Riccardi P."/>
            <person name="McKain M.R."/>
            <person name="Kakrana A."/>
            <person name="Tang H."/>
            <person name="Ray J."/>
            <person name="Groenendijk J."/>
            <person name="Arikit S."/>
            <person name="Mathioni S.M."/>
            <person name="Nakano M."/>
            <person name="Shan H."/>
            <person name="Telgmann-Rauber A."/>
            <person name="Kanno A."/>
            <person name="Yue Z."/>
            <person name="Chen H."/>
            <person name="Li W."/>
            <person name="Chen Y."/>
            <person name="Xu X."/>
            <person name="Zhang Y."/>
            <person name="Luo S."/>
            <person name="Chen H."/>
            <person name="Gao J."/>
            <person name="Mao Z."/>
            <person name="Pires J.C."/>
            <person name="Luo M."/>
            <person name="Kudrna D."/>
            <person name="Wing R.A."/>
            <person name="Meyers B.C."/>
            <person name="Yi K."/>
            <person name="Kong H."/>
            <person name="Lavrijsen P."/>
            <person name="Sunseri F."/>
            <person name="Falavigna A."/>
            <person name="Ye Y."/>
            <person name="Leebens-Mack J.H."/>
            <person name="Chen G."/>
        </authorList>
    </citation>
    <scope>NUCLEOTIDE SEQUENCE [LARGE SCALE GENOMIC DNA]</scope>
    <source>
        <strain evidence="3">cv. DH0086</strain>
    </source>
</reference>
<evidence type="ECO:0000256" key="1">
    <source>
        <dbReference type="SAM" id="MobiDB-lite"/>
    </source>
</evidence>
<dbReference type="GO" id="GO:0003677">
    <property type="term" value="F:DNA binding"/>
    <property type="evidence" value="ECO:0007669"/>
    <property type="project" value="UniProtKB-KW"/>
</dbReference>
<feature type="region of interest" description="Disordered" evidence="1">
    <location>
        <begin position="1"/>
        <end position="92"/>
    </location>
</feature>
<dbReference type="EMBL" id="CM007381">
    <property type="protein sequence ID" value="ONK80706.1"/>
    <property type="molecule type" value="Genomic_DNA"/>
</dbReference>
<sequence length="159" mass="17037">MHLSSNSSYNNNYGQKPPVLEEFIPITSTGPDKPATTASEKPNWMLSAQLWSPPSDPSPKPIDTNKNRNGGAFLPFSKEKANGNNNNSNKGVGIGFNGFPPIWLLASLKKEVEVVGEVTDSVPRDSGRWKREQEGEAVLVAGLAPAICQCSSDVGGLSR</sequence>
<gene>
    <name evidence="2" type="ORF">A4U43_C01F20850</name>
</gene>
<organism evidence="2 3">
    <name type="scientific">Asparagus officinalis</name>
    <name type="common">Garden asparagus</name>
    <dbReference type="NCBI Taxonomy" id="4686"/>
    <lineage>
        <taxon>Eukaryota</taxon>
        <taxon>Viridiplantae</taxon>
        <taxon>Streptophyta</taxon>
        <taxon>Embryophyta</taxon>
        <taxon>Tracheophyta</taxon>
        <taxon>Spermatophyta</taxon>
        <taxon>Magnoliopsida</taxon>
        <taxon>Liliopsida</taxon>
        <taxon>Asparagales</taxon>
        <taxon>Asparagaceae</taxon>
        <taxon>Asparagoideae</taxon>
        <taxon>Asparagus</taxon>
    </lineage>
</organism>
<dbReference type="PANTHER" id="PTHR31003:SF19">
    <property type="entry name" value="MYB FAMILY TRANSCRIPTION FACTOR EFM"/>
    <property type="match status" value="1"/>
</dbReference>
<evidence type="ECO:0000313" key="2">
    <source>
        <dbReference type="EMBL" id="ONK80706.1"/>
    </source>
</evidence>
<feature type="compositionally biased region" description="Low complexity" evidence="1">
    <location>
        <begin position="1"/>
        <end position="13"/>
    </location>
</feature>
<dbReference type="PANTHER" id="PTHR31003">
    <property type="entry name" value="MYB FAMILY TRANSCRIPTION FACTOR"/>
    <property type="match status" value="1"/>
</dbReference>
<dbReference type="AlphaFoldDB" id="A0A5P1FQX8"/>
<dbReference type="GO" id="GO:0005634">
    <property type="term" value="C:nucleus"/>
    <property type="evidence" value="ECO:0007669"/>
    <property type="project" value="UniProtKB-SubCell"/>
</dbReference>
<dbReference type="InterPro" id="IPR044787">
    <property type="entry name" value="HHO5-like"/>
</dbReference>
<dbReference type="Gramene" id="ONK80706">
    <property type="protein sequence ID" value="ONK80706"/>
    <property type="gene ID" value="A4U43_C01F20850"/>
</dbReference>